<feature type="domain" description="4Fe-4S ferredoxin-type" evidence="19">
    <location>
        <begin position="335"/>
        <end position="362"/>
    </location>
</feature>
<comment type="cofactor">
    <cofactor evidence="1">
        <name>FMN</name>
        <dbReference type="ChEBI" id="CHEBI:58210"/>
    </cofactor>
</comment>
<evidence type="ECO:0000256" key="17">
    <source>
        <dbReference type="ARBA" id="ARBA00032722"/>
    </source>
</evidence>
<dbReference type="InterPro" id="IPR017900">
    <property type="entry name" value="4Fe4S_Fe_S_CS"/>
</dbReference>
<dbReference type="PANTHER" id="PTHR48109">
    <property type="entry name" value="DIHYDROOROTATE DEHYDROGENASE (QUINONE), MITOCHONDRIAL-RELATED"/>
    <property type="match status" value="1"/>
</dbReference>
<dbReference type="PANTHER" id="PTHR48109:SF1">
    <property type="entry name" value="DIHYDROOROTATE DEHYDROGENASE (FUMARATE)"/>
    <property type="match status" value="1"/>
</dbReference>
<dbReference type="InterPro" id="IPR005720">
    <property type="entry name" value="Dihydroorotate_DH_cat"/>
</dbReference>
<evidence type="ECO:0000256" key="5">
    <source>
        <dbReference type="ARBA" id="ARBA00012061"/>
    </source>
</evidence>
<evidence type="ECO:0000256" key="16">
    <source>
        <dbReference type="ARBA" id="ARBA00032046"/>
    </source>
</evidence>
<evidence type="ECO:0000256" key="7">
    <source>
        <dbReference type="ARBA" id="ARBA00022630"/>
    </source>
</evidence>
<keyword evidence="10" id="KW-0665">Pyrimidine biosynthesis</keyword>
<evidence type="ECO:0000256" key="1">
    <source>
        <dbReference type="ARBA" id="ARBA00001917"/>
    </source>
</evidence>
<dbReference type="PROSITE" id="PS00912">
    <property type="entry name" value="DHODEHASE_2"/>
    <property type="match status" value="1"/>
</dbReference>
<keyword evidence="7" id="KW-0285">Flavoprotein</keyword>
<dbReference type="Pfam" id="PF01180">
    <property type="entry name" value="DHO_dh"/>
    <property type="match status" value="1"/>
</dbReference>
<dbReference type="PROSITE" id="PS51379">
    <property type="entry name" value="4FE4S_FER_2"/>
    <property type="match status" value="2"/>
</dbReference>
<dbReference type="EC" id="1.3.1.14" evidence="5"/>
<dbReference type="InterPro" id="IPR023359">
    <property type="entry name" value="Dihydro_DH_chainA_dom2"/>
</dbReference>
<dbReference type="PROSITE" id="PS00198">
    <property type="entry name" value="4FE4S_FER_1"/>
    <property type="match status" value="1"/>
</dbReference>
<dbReference type="SUPFAM" id="SSF54862">
    <property type="entry name" value="4Fe-4S ferredoxins"/>
    <property type="match status" value="1"/>
</dbReference>
<evidence type="ECO:0000256" key="9">
    <source>
        <dbReference type="ARBA" id="ARBA00022723"/>
    </source>
</evidence>
<dbReference type="EMBL" id="CP120733">
    <property type="protein sequence ID" value="WFD12281.1"/>
    <property type="molecule type" value="Genomic_DNA"/>
</dbReference>
<keyword evidence="9" id="KW-0479">Metal-binding</keyword>
<evidence type="ECO:0000313" key="20">
    <source>
        <dbReference type="EMBL" id="WFD12281.1"/>
    </source>
</evidence>
<dbReference type="InterPro" id="IPR050074">
    <property type="entry name" value="DHO_dehydrogenase"/>
</dbReference>
<dbReference type="Gene3D" id="3.30.70.20">
    <property type="match status" value="2"/>
</dbReference>
<comment type="similarity">
    <text evidence="4">Belongs to the dihydropyrimidine dehydrogenase family.</text>
</comment>
<proteinExistence type="inferred from homology"/>
<evidence type="ECO:0000313" key="21">
    <source>
        <dbReference type="Proteomes" id="UP001222800"/>
    </source>
</evidence>
<dbReference type="Proteomes" id="UP001222800">
    <property type="component" value="Chromosome"/>
</dbReference>
<dbReference type="InterPro" id="IPR017896">
    <property type="entry name" value="4Fe4S_Fe-S-bd"/>
</dbReference>
<reference evidence="20 21" key="1">
    <citation type="submission" date="2023-03" db="EMBL/GenBank/DDBJ databases">
        <title>Complete genome sequence of Tepidibacter sp. SWIR-1, isolated from a deep-sea hydrothermal vent.</title>
        <authorList>
            <person name="Li X."/>
        </authorList>
    </citation>
    <scope>NUCLEOTIDE SEQUENCE [LARGE SCALE GENOMIC DNA]</scope>
    <source>
        <strain evidence="20 21">SWIR-1</strain>
    </source>
</reference>
<evidence type="ECO:0000256" key="6">
    <source>
        <dbReference type="ARBA" id="ARBA00018101"/>
    </source>
</evidence>
<feature type="domain" description="4Fe-4S ferredoxin-type" evidence="19">
    <location>
        <begin position="305"/>
        <end position="334"/>
    </location>
</feature>
<comment type="pathway">
    <text evidence="3">Pyrimidine metabolism; UMP biosynthesis via de novo pathway; orotate from (S)-dihydroorotate (NAD(+) route): step 1/1.</text>
</comment>
<dbReference type="InterPro" id="IPR001295">
    <property type="entry name" value="Dihydroorotate_DH_CS"/>
</dbReference>
<dbReference type="Pfam" id="PF12838">
    <property type="entry name" value="Fer4_7"/>
    <property type="match status" value="1"/>
</dbReference>
<evidence type="ECO:0000256" key="12">
    <source>
        <dbReference type="ARBA" id="ARBA00023004"/>
    </source>
</evidence>
<keyword evidence="13" id="KW-0411">Iron-sulfur</keyword>
<dbReference type="Gene3D" id="3.20.20.70">
    <property type="entry name" value="Aldolase class I"/>
    <property type="match status" value="1"/>
</dbReference>
<comment type="catalytic activity">
    <reaction evidence="18">
        <text>(S)-dihydroorotate + NAD(+) = orotate + NADH + H(+)</text>
        <dbReference type="Rhea" id="RHEA:13513"/>
        <dbReference type="ChEBI" id="CHEBI:15378"/>
        <dbReference type="ChEBI" id="CHEBI:30839"/>
        <dbReference type="ChEBI" id="CHEBI:30864"/>
        <dbReference type="ChEBI" id="CHEBI:57540"/>
        <dbReference type="ChEBI" id="CHEBI:57945"/>
        <dbReference type="EC" id="1.3.1.14"/>
    </reaction>
</comment>
<evidence type="ECO:0000256" key="14">
    <source>
        <dbReference type="ARBA" id="ARBA00029718"/>
    </source>
</evidence>
<evidence type="ECO:0000256" key="4">
    <source>
        <dbReference type="ARBA" id="ARBA00010804"/>
    </source>
</evidence>
<comment type="function">
    <text evidence="2">Catalyzes the conversion of dihydroorotate to orotate with NAD(+) as electron acceptor.</text>
</comment>
<dbReference type="Gene3D" id="2.30.26.10">
    <property type="entry name" value="Dihydroorotate Dehydrogenase A, chain A, domain 2"/>
    <property type="match status" value="1"/>
</dbReference>
<evidence type="ECO:0000256" key="11">
    <source>
        <dbReference type="ARBA" id="ARBA00023002"/>
    </source>
</evidence>
<evidence type="ECO:0000256" key="15">
    <source>
        <dbReference type="ARBA" id="ARBA00030119"/>
    </source>
</evidence>
<keyword evidence="8" id="KW-0288">FMN</keyword>
<keyword evidence="11" id="KW-0560">Oxidoreductase</keyword>
<accession>A0ABY8EH78</accession>
<dbReference type="SUPFAM" id="SSF51395">
    <property type="entry name" value="FMN-linked oxidoreductases"/>
    <property type="match status" value="1"/>
</dbReference>
<protein>
    <recommendedName>
        <fullName evidence="6">Dihydroorotate dehydrogenase B (NAD(+)), catalytic subunit</fullName>
        <ecNumber evidence="5">1.3.1.14</ecNumber>
    </recommendedName>
    <alternativeName>
        <fullName evidence="14">Dihydroorotate oxidase B</fullName>
    </alternativeName>
    <alternativeName>
        <fullName evidence="17">Dihydrothymine dehydrogenase</fullName>
    </alternativeName>
    <alternativeName>
        <fullName evidence="15">Dihydrouracil dehydrogenase</fullName>
    </alternativeName>
    <alternativeName>
        <fullName evidence="16">Orotate reductase (NADH)</fullName>
    </alternativeName>
</protein>
<evidence type="ECO:0000256" key="18">
    <source>
        <dbReference type="ARBA" id="ARBA00048996"/>
    </source>
</evidence>
<evidence type="ECO:0000256" key="8">
    <source>
        <dbReference type="ARBA" id="ARBA00022643"/>
    </source>
</evidence>
<keyword evidence="21" id="KW-1185">Reference proteome</keyword>
<evidence type="ECO:0000256" key="10">
    <source>
        <dbReference type="ARBA" id="ARBA00022975"/>
    </source>
</evidence>
<sequence>MAKINIDLCGMKLKNPIMPAAGPNVKDGEMCKKSIEGGAGAVVTKTISLLPADVPRPCMAEIKGGFLNTELWSELSKEQWVEKEYKIAKEAGEPVIISMGYTEEQIREVAPLVKPFADAVELSTHYVGTDVTPIVRALKAAKEVLDVPVFMKMSPHTDIQKIAKAVEEAGADGLLMMNSYGPCMGIDVKTGYPIMGSQKGYGWLSGAAIKPIAVRCIYDVAQVVDIPIIGVGGVTNGLDAAEMIMAGASAVQVCTEAILKGPGVYGKIAEELNDFLDEYGYDDVAQIKGLTHKKMADRNFRTHSIPAYVDNDKCISCGICKKLCPYEAITIEDKLVIDEEKCFGCGLCVSKCPKGALGISLK</sequence>
<dbReference type="InterPro" id="IPR013785">
    <property type="entry name" value="Aldolase_TIM"/>
</dbReference>
<organism evidence="20 21">
    <name type="scientific">Tepidibacter hydrothermalis</name>
    <dbReference type="NCBI Taxonomy" id="3036126"/>
    <lineage>
        <taxon>Bacteria</taxon>
        <taxon>Bacillati</taxon>
        <taxon>Bacillota</taxon>
        <taxon>Clostridia</taxon>
        <taxon>Peptostreptococcales</taxon>
        <taxon>Peptostreptococcaceae</taxon>
        <taxon>Tepidibacter</taxon>
    </lineage>
</organism>
<evidence type="ECO:0000256" key="13">
    <source>
        <dbReference type="ARBA" id="ARBA00023014"/>
    </source>
</evidence>
<dbReference type="RefSeq" id="WP_277734607.1">
    <property type="nucleotide sequence ID" value="NZ_CP120733.1"/>
</dbReference>
<name>A0ABY8EH78_9FIRM</name>
<keyword evidence="12" id="KW-0408">Iron</keyword>
<evidence type="ECO:0000259" key="19">
    <source>
        <dbReference type="PROSITE" id="PS51379"/>
    </source>
</evidence>
<evidence type="ECO:0000256" key="3">
    <source>
        <dbReference type="ARBA" id="ARBA00004715"/>
    </source>
</evidence>
<evidence type="ECO:0000256" key="2">
    <source>
        <dbReference type="ARBA" id="ARBA00003616"/>
    </source>
</evidence>
<gene>
    <name evidence="20" type="ORF">P4S50_09390</name>
</gene>